<feature type="region of interest" description="Disordered" evidence="1">
    <location>
        <begin position="1"/>
        <end position="58"/>
    </location>
</feature>
<keyword evidence="3" id="KW-1185">Reference proteome</keyword>
<gene>
    <name evidence="2" type="ORF">GSBLH_T00000862001</name>
</gene>
<evidence type="ECO:0000256" key="1">
    <source>
        <dbReference type="SAM" id="MobiDB-lite"/>
    </source>
</evidence>
<dbReference type="Proteomes" id="UP000008312">
    <property type="component" value="Unassembled WGS sequence"/>
</dbReference>
<sequence length="217" mass="23167">MTASPSANGDDLFGGMSASPAGNADLFAGMSASPVAEPAAEPVAEPEEEDLLNLNAVSTKTDKKSMWGKMSFGRKSATSAQPAAPAADSEKKKGGFSLGSFMKIGSKGPSTFPGPEEIDLSEGMDSEAMNLLFSNWKFPENHKTRIRAWIADVVNGEPITELHNKGFNLSSVNGFVAGGFRNCVVPMMQRRPDVNVLFTETPLKNDTYSIRLQAFAQ</sequence>
<dbReference type="AlphaFoldDB" id="D8LY93"/>
<evidence type="ECO:0000313" key="2">
    <source>
        <dbReference type="EMBL" id="CBK20548.2"/>
    </source>
</evidence>
<protein>
    <submittedName>
        <fullName evidence="2">Uncharacterized protein</fullName>
    </submittedName>
</protein>
<dbReference type="EMBL" id="FN668639">
    <property type="protein sequence ID" value="CBK20548.2"/>
    <property type="molecule type" value="Genomic_DNA"/>
</dbReference>
<accession>D8LY93</accession>
<dbReference type="RefSeq" id="XP_012894596.1">
    <property type="nucleotide sequence ID" value="XM_013039142.1"/>
</dbReference>
<feature type="compositionally biased region" description="Low complexity" evidence="1">
    <location>
        <begin position="34"/>
        <end position="43"/>
    </location>
</feature>
<dbReference type="GeneID" id="24918150"/>
<name>D8LY93_BLAHO</name>
<organism evidence="2">
    <name type="scientific">Blastocystis hominis</name>
    <dbReference type="NCBI Taxonomy" id="12968"/>
    <lineage>
        <taxon>Eukaryota</taxon>
        <taxon>Sar</taxon>
        <taxon>Stramenopiles</taxon>
        <taxon>Bigyra</taxon>
        <taxon>Opalozoa</taxon>
        <taxon>Opalinata</taxon>
        <taxon>Blastocystidae</taxon>
        <taxon>Blastocystis</taxon>
    </lineage>
</organism>
<evidence type="ECO:0000313" key="3">
    <source>
        <dbReference type="Proteomes" id="UP000008312"/>
    </source>
</evidence>
<feature type="region of interest" description="Disordered" evidence="1">
    <location>
        <begin position="73"/>
        <end position="92"/>
    </location>
</feature>
<dbReference type="InParanoid" id="D8LY93"/>
<proteinExistence type="predicted"/>
<feature type="compositionally biased region" description="Low complexity" evidence="1">
    <location>
        <begin position="76"/>
        <end position="87"/>
    </location>
</feature>
<reference evidence="2" key="1">
    <citation type="submission" date="2010-02" db="EMBL/GenBank/DDBJ databases">
        <title>Sequencing and annotation of the Blastocystis hominis genome.</title>
        <authorList>
            <person name="Wincker P."/>
        </authorList>
    </citation>
    <scope>NUCLEOTIDE SEQUENCE</scope>
    <source>
        <strain evidence="2">Singapore isolate B</strain>
    </source>
</reference>